<proteinExistence type="predicted"/>
<reference evidence="2" key="1">
    <citation type="journal article" date="2023" name="Science">
        <title>Genome structures resolve the early diversification of teleost fishes.</title>
        <authorList>
            <person name="Parey E."/>
            <person name="Louis A."/>
            <person name="Montfort J."/>
            <person name="Bouchez O."/>
            <person name="Roques C."/>
            <person name="Iampietro C."/>
            <person name="Lluch J."/>
            <person name="Castinel A."/>
            <person name="Donnadieu C."/>
            <person name="Desvignes T."/>
            <person name="Floi Bucao C."/>
            <person name="Jouanno E."/>
            <person name="Wen M."/>
            <person name="Mejri S."/>
            <person name="Dirks R."/>
            <person name="Jansen H."/>
            <person name="Henkel C."/>
            <person name="Chen W.J."/>
            <person name="Zahm M."/>
            <person name="Cabau C."/>
            <person name="Klopp C."/>
            <person name="Thompson A.W."/>
            <person name="Robinson-Rechavi M."/>
            <person name="Braasch I."/>
            <person name="Lecointre G."/>
            <person name="Bobe J."/>
            <person name="Postlethwait J.H."/>
            <person name="Berthelot C."/>
            <person name="Roest Crollius H."/>
            <person name="Guiguen Y."/>
        </authorList>
    </citation>
    <scope>NUCLEOTIDE SEQUENCE</scope>
    <source>
        <strain evidence="2">WJC10195</strain>
    </source>
</reference>
<keyword evidence="3" id="KW-1185">Reference proteome</keyword>
<name>A0A9Q1ECF0_SYNKA</name>
<protein>
    <submittedName>
        <fullName evidence="2">Uncharacterized protein</fullName>
    </submittedName>
</protein>
<accession>A0A9Q1ECF0</accession>
<dbReference type="AlphaFoldDB" id="A0A9Q1ECF0"/>
<sequence length="104" mass="11345">MLMQLSSQFPQHMCSEACQHCLYTLKAWTCVPCLRGLWETPVAVAAFCLRKRRLGHSAGNGRRDRAAMIGGKGQGSGVPTRASRTCGGRHRGTANSPKLELTFL</sequence>
<comment type="caution">
    <text evidence="2">The sequence shown here is derived from an EMBL/GenBank/DDBJ whole genome shotgun (WGS) entry which is preliminary data.</text>
</comment>
<organism evidence="2 3">
    <name type="scientific">Synaphobranchus kaupii</name>
    <name type="common">Kaup's arrowtooth eel</name>
    <dbReference type="NCBI Taxonomy" id="118154"/>
    <lineage>
        <taxon>Eukaryota</taxon>
        <taxon>Metazoa</taxon>
        <taxon>Chordata</taxon>
        <taxon>Craniata</taxon>
        <taxon>Vertebrata</taxon>
        <taxon>Euteleostomi</taxon>
        <taxon>Actinopterygii</taxon>
        <taxon>Neopterygii</taxon>
        <taxon>Teleostei</taxon>
        <taxon>Anguilliformes</taxon>
        <taxon>Synaphobranchidae</taxon>
        <taxon>Synaphobranchus</taxon>
    </lineage>
</organism>
<evidence type="ECO:0000313" key="2">
    <source>
        <dbReference type="EMBL" id="KAJ8336235.1"/>
    </source>
</evidence>
<gene>
    <name evidence="2" type="ORF">SKAU_G00395780</name>
</gene>
<evidence type="ECO:0000313" key="3">
    <source>
        <dbReference type="Proteomes" id="UP001152622"/>
    </source>
</evidence>
<evidence type="ECO:0000256" key="1">
    <source>
        <dbReference type="SAM" id="MobiDB-lite"/>
    </source>
</evidence>
<feature type="region of interest" description="Disordered" evidence="1">
    <location>
        <begin position="57"/>
        <end position="104"/>
    </location>
</feature>
<dbReference type="EMBL" id="JAINUF010000020">
    <property type="protein sequence ID" value="KAJ8336235.1"/>
    <property type="molecule type" value="Genomic_DNA"/>
</dbReference>
<dbReference type="Proteomes" id="UP001152622">
    <property type="component" value="Chromosome 20"/>
</dbReference>